<dbReference type="Gene3D" id="6.10.180.30">
    <property type="match status" value="1"/>
</dbReference>
<dbReference type="Proteomes" id="UP000069205">
    <property type="component" value="Chromosome"/>
</dbReference>
<dbReference type="EMBL" id="CP011801">
    <property type="protein sequence ID" value="ALA59297.1"/>
    <property type="molecule type" value="Genomic_DNA"/>
</dbReference>
<name>A0A0K2GFB9_NITMO</name>
<evidence type="ECO:0000256" key="1">
    <source>
        <dbReference type="SAM" id="MobiDB-lite"/>
    </source>
</evidence>
<accession>A0A0K2GFB9</accession>
<sequence length="115" mass="12879">MIDQARAPQYPDFNSLGGQPVPGPFNGGATPHPPVSLRRRHRLTIFLPASLIERLRNAVYWTEQRTMAQIIVDAVEQAVTELEQANGGAFPTRLTPLKPGRPRRRRSSVHPFPHP</sequence>
<reference evidence="2 3" key="1">
    <citation type="journal article" date="2015" name="Proc. Natl. Acad. Sci. U.S.A.">
        <title>Expanded metabolic versatility of ubiquitous nitrite-oxidizing bacteria from the genus Nitrospira.</title>
        <authorList>
            <person name="Koch H."/>
            <person name="Lucker S."/>
            <person name="Albertsen M."/>
            <person name="Kitzinger K."/>
            <person name="Herbold C."/>
            <person name="Spieck E."/>
            <person name="Nielsen P.H."/>
            <person name="Wagner M."/>
            <person name="Daims H."/>
        </authorList>
    </citation>
    <scope>NUCLEOTIDE SEQUENCE [LARGE SCALE GENOMIC DNA]</scope>
    <source>
        <strain evidence="2 3">NSP M-1</strain>
    </source>
</reference>
<feature type="region of interest" description="Disordered" evidence="1">
    <location>
        <begin position="1"/>
        <end position="36"/>
    </location>
</feature>
<dbReference type="OrthoDB" id="9813846at2"/>
<dbReference type="STRING" id="42253.NITMOv2_2891"/>
<dbReference type="KEGG" id="nmv:NITMOv2_2891"/>
<protein>
    <submittedName>
        <fullName evidence="2">Uncharacterized protein</fullName>
    </submittedName>
</protein>
<evidence type="ECO:0000313" key="2">
    <source>
        <dbReference type="EMBL" id="ALA59297.1"/>
    </source>
</evidence>
<dbReference type="AlphaFoldDB" id="A0A0K2GFB9"/>
<organism evidence="2 3">
    <name type="scientific">Nitrospira moscoviensis</name>
    <dbReference type="NCBI Taxonomy" id="42253"/>
    <lineage>
        <taxon>Bacteria</taxon>
        <taxon>Pseudomonadati</taxon>
        <taxon>Nitrospirota</taxon>
        <taxon>Nitrospiria</taxon>
        <taxon>Nitrospirales</taxon>
        <taxon>Nitrospiraceae</taxon>
        <taxon>Nitrospira</taxon>
    </lineage>
</organism>
<proteinExistence type="predicted"/>
<gene>
    <name evidence="2" type="ORF">NITMOv2_2891</name>
</gene>
<dbReference type="PATRIC" id="fig|42253.5.peg.2858"/>
<keyword evidence="3" id="KW-1185">Reference proteome</keyword>
<dbReference type="RefSeq" id="WP_053380339.1">
    <property type="nucleotide sequence ID" value="NZ_CP011801.1"/>
</dbReference>
<evidence type="ECO:0000313" key="3">
    <source>
        <dbReference type="Proteomes" id="UP000069205"/>
    </source>
</evidence>
<feature type="region of interest" description="Disordered" evidence="1">
    <location>
        <begin position="85"/>
        <end position="115"/>
    </location>
</feature>